<reference evidence="4 5" key="1">
    <citation type="submission" date="2018-06" db="EMBL/GenBank/DDBJ databases">
        <title>Extensive metabolic versatility and redundancy in microbially diverse, dynamic hydrothermal sediments.</title>
        <authorList>
            <person name="Dombrowski N."/>
            <person name="Teske A."/>
            <person name="Baker B.J."/>
        </authorList>
    </citation>
    <scope>NUCLEOTIDE SEQUENCE [LARGE SCALE GENOMIC DNA]</scope>
    <source>
        <strain evidence="4">B35_G9</strain>
    </source>
</reference>
<gene>
    <name evidence="4" type="ORF">DRP44_01115</name>
</gene>
<keyword evidence="2 3" id="KW-0802">TPR repeat</keyword>
<accession>A0A660SAN5</accession>
<evidence type="ECO:0000313" key="4">
    <source>
        <dbReference type="EMBL" id="RKX67895.1"/>
    </source>
</evidence>
<keyword evidence="1" id="KW-0677">Repeat</keyword>
<dbReference type="PROSITE" id="PS50005">
    <property type="entry name" value="TPR"/>
    <property type="match status" value="6"/>
</dbReference>
<dbReference type="InterPro" id="IPR011990">
    <property type="entry name" value="TPR-like_helical_dom_sf"/>
</dbReference>
<dbReference type="EMBL" id="QNBC01000007">
    <property type="protein sequence ID" value="RKX67895.1"/>
    <property type="molecule type" value="Genomic_DNA"/>
</dbReference>
<feature type="repeat" description="TPR" evidence="3">
    <location>
        <begin position="245"/>
        <end position="278"/>
    </location>
</feature>
<comment type="caution">
    <text evidence="4">The sequence shown here is derived from an EMBL/GenBank/DDBJ whole genome shotgun (WGS) entry which is preliminary data.</text>
</comment>
<dbReference type="PROSITE" id="PS50293">
    <property type="entry name" value="TPR_REGION"/>
    <property type="match status" value="2"/>
</dbReference>
<dbReference type="Proteomes" id="UP000282321">
    <property type="component" value="Unassembled WGS sequence"/>
</dbReference>
<evidence type="ECO:0000256" key="1">
    <source>
        <dbReference type="ARBA" id="ARBA00022737"/>
    </source>
</evidence>
<dbReference type="PANTHER" id="PTHR44858">
    <property type="entry name" value="TETRATRICOPEPTIDE REPEAT PROTEIN 6"/>
    <property type="match status" value="1"/>
</dbReference>
<feature type="repeat" description="TPR" evidence="3">
    <location>
        <begin position="205"/>
        <end position="238"/>
    </location>
</feature>
<evidence type="ECO:0000256" key="2">
    <source>
        <dbReference type="ARBA" id="ARBA00022803"/>
    </source>
</evidence>
<dbReference type="Gene3D" id="1.25.40.10">
    <property type="entry name" value="Tetratricopeptide repeat domain"/>
    <property type="match status" value="4"/>
</dbReference>
<feature type="repeat" description="TPR" evidence="3">
    <location>
        <begin position="137"/>
        <end position="170"/>
    </location>
</feature>
<dbReference type="InterPro" id="IPR050498">
    <property type="entry name" value="Ycf3"/>
</dbReference>
<evidence type="ECO:0000313" key="5">
    <source>
        <dbReference type="Proteomes" id="UP000282321"/>
    </source>
</evidence>
<dbReference type="SUPFAM" id="SSF48452">
    <property type="entry name" value="TPR-like"/>
    <property type="match status" value="2"/>
</dbReference>
<dbReference type="PROSITE" id="PS51257">
    <property type="entry name" value="PROKAR_LIPOPROTEIN"/>
    <property type="match status" value="1"/>
</dbReference>
<feature type="repeat" description="TPR" evidence="3">
    <location>
        <begin position="171"/>
        <end position="204"/>
    </location>
</feature>
<feature type="repeat" description="TPR" evidence="3">
    <location>
        <begin position="279"/>
        <end position="312"/>
    </location>
</feature>
<evidence type="ECO:0008006" key="6">
    <source>
        <dbReference type="Google" id="ProtNLM"/>
    </source>
</evidence>
<dbReference type="Pfam" id="PF14559">
    <property type="entry name" value="TPR_19"/>
    <property type="match status" value="1"/>
</dbReference>
<sequence length="342" mass="39315">MKRTFLVLTIVAVTVLSFTGCETSYITAGKVYLQQSNFPKAMEQFKQEIQAEPTKANGYLWAAKTYAYMQKYDSCAIFLDKAMKVDKEGAEKDLNADRGNWWLYYHDAAVQLITKDNDIDMGIKRLERAIEIQPESVKSYNILGYAYSLKKDYKKMVEAYKKAISMNKNDLQAYVNLGQYYINVGKYNDALIYLKQAEKIDPDMAKIYYLEGVAYFGLKKSKDAINSYKRAVDLYEKNNDKKAAKDVYFNVALTYMKMKQHKDAIPYLQKVLEVDDQDKDALMNLGICYINTKEYKKALPIFDKLIQLDPKNLDAYTNRGIVKKQLGDIKGAMKDIKKGTGL</sequence>
<dbReference type="PANTHER" id="PTHR44858:SF1">
    <property type="entry name" value="UDP-N-ACETYLGLUCOSAMINE--PEPTIDE N-ACETYLGLUCOSAMINYLTRANSFERASE SPINDLY-RELATED"/>
    <property type="match status" value="1"/>
</dbReference>
<name>A0A660SAN5_UNCT6</name>
<protein>
    <recommendedName>
        <fullName evidence="6">UDP-N-acetylglucosamine--peptide N-acetylglucosaminyltransferase SPINDLY</fullName>
    </recommendedName>
</protein>
<dbReference type="Pfam" id="PF12895">
    <property type="entry name" value="ANAPC3"/>
    <property type="match status" value="1"/>
</dbReference>
<dbReference type="AlphaFoldDB" id="A0A660SAN5"/>
<feature type="repeat" description="TPR" evidence="3">
    <location>
        <begin position="22"/>
        <end position="55"/>
    </location>
</feature>
<organism evidence="4 5">
    <name type="scientific">candidate division TA06 bacterium</name>
    <dbReference type="NCBI Taxonomy" id="2250710"/>
    <lineage>
        <taxon>Bacteria</taxon>
        <taxon>Bacteria division TA06</taxon>
    </lineage>
</organism>
<proteinExistence type="predicted"/>
<dbReference type="SMART" id="SM00028">
    <property type="entry name" value="TPR"/>
    <property type="match status" value="7"/>
</dbReference>
<dbReference type="InterPro" id="IPR019734">
    <property type="entry name" value="TPR_rpt"/>
</dbReference>
<evidence type="ECO:0000256" key="3">
    <source>
        <dbReference type="PROSITE-ProRule" id="PRU00339"/>
    </source>
</evidence>